<sequence>MAASLFRHVDQHCLWTWLGPSLSVRHVVPMGTTAKEDMAQFWDKNTRSNHSMSPHITICNCISTAV</sequence>
<dbReference type="OrthoDB" id="588261at2759"/>
<accession>A0A8C4VNZ8</accession>
<organism evidence="1 2">
    <name type="scientific">Gopherus evgoodei</name>
    <name type="common">Goodes thornscrub tortoise</name>
    <dbReference type="NCBI Taxonomy" id="1825980"/>
    <lineage>
        <taxon>Eukaryota</taxon>
        <taxon>Metazoa</taxon>
        <taxon>Chordata</taxon>
        <taxon>Craniata</taxon>
        <taxon>Vertebrata</taxon>
        <taxon>Euteleostomi</taxon>
        <taxon>Archelosauria</taxon>
        <taxon>Testudinata</taxon>
        <taxon>Testudines</taxon>
        <taxon>Cryptodira</taxon>
        <taxon>Durocryptodira</taxon>
        <taxon>Testudinoidea</taxon>
        <taxon>Testudinidae</taxon>
        <taxon>Gopherus</taxon>
    </lineage>
</organism>
<proteinExistence type="predicted"/>
<dbReference type="GeneTree" id="ENSGT00940000166172"/>
<name>A0A8C4VNZ8_9SAUR</name>
<evidence type="ECO:0000313" key="2">
    <source>
        <dbReference type="Proteomes" id="UP000694390"/>
    </source>
</evidence>
<keyword evidence="2" id="KW-1185">Reference proteome</keyword>
<dbReference type="AlphaFoldDB" id="A0A8C4VNZ8"/>
<reference evidence="1" key="2">
    <citation type="submission" date="2025-09" db="UniProtKB">
        <authorList>
            <consortium name="Ensembl"/>
        </authorList>
    </citation>
    <scope>IDENTIFICATION</scope>
</reference>
<dbReference type="Proteomes" id="UP000694390">
    <property type="component" value="Unassembled WGS sequence"/>
</dbReference>
<evidence type="ECO:0000313" key="1">
    <source>
        <dbReference type="Ensembl" id="ENSGEVP00005004667.1"/>
    </source>
</evidence>
<reference evidence="1" key="1">
    <citation type="submission" date="2025-08" db="UniProtKB">
        <authorList>
            <consortium name="Ensembl"/>
        </authorList>
    </citation>
    <scope>IDENTIFICATION</scope>
</reference>
<protein>
    <submittedName>
        <fullName evidence="1">Uncharacterized protein</fullName>
    </submittedName>
</protein>
<dbReference type="Gene3D" id="1.20.5.540">
    <property type="entry name" value="Single helix bin"/>
    <property type="match status" value="1"/>
</dbReference>
<dbReference type="Ensembl" id="ENSGEVT00005004865.1">
    <property type="protein sequence ID" value="ENSGEVP00005004667.1"/>
    <property type="gene ID" value="ENSGEVG00005003355.1"/>
</dbReference>